<evidence type="ECO:0000313" key="2">
    <source>
        <dbReference type="Proteomes" id="UP000017119"/>
    </source>
</evidence>
<name>U5NFV8_9MOLU</name>
<dbReference type="KEGG" id="mpv:PRV_01975"/>
<dbReference type="HOGENOM" id="CLU_833724_0_0_14"/>
<dbReference type="EMBL" id="CP006771">
    <property type="protein sequence ID" value="AGX89133.1"/>
    <property type="molecule type" value="Genomic_DNA"/>
</dbReference>
<dbReference type="Proteomes" id="UP000017119">
    <property type="component" value="Chromosome"/>
</dbReference>
<proteinExistence type="predicted"/>
<gene>
    <name evidence="1" type="ORF">PRV_01975</name>
</gene>
<organism evidence="1 2">
    <name type="scientific">Mycoplasma parvum str. Indiana</name>
    <dbReference type="NCBI Taxonomy" id="1403316"/>
    <lineage>
        <taxon>Bacteria</taxon>
        <taxon>Bacillati</taxon>
        <taxon>Mycoplasmatota</taxon>
        <taxon>Mollicutes</taxon>
        <taxon>Mycoplasmataceae</taxon>
        <taxon>Mycoplasma</taxon>
    </lineage>
</organism>
<sequence>MKIWNWLLSMPAVGVGATVSTAGINNVKIKVNNETIEVNPSEFNHLKDSFKNEVGIDFNELKNHSSKKIKVILPCWNGDLLTEYKSKENSVEKNKLKQHLDNFKKAWTSIEQKIKDILNETYGCREVKDLELRVGVIDFGTIQEDINGGMIKGNMKKINVGGGINRNILHNIEFVFNWKREARSTNYKEHRKIIRLYEASIGTNTNKNLNVMVYKILSEAARLTLNKYEWKKLSTNQTSTDSFSAKHSGSERINKDIQKLETGGAGMSAFELSQWCFSNLVKCTSPEKWDDNKLFEFFSSCWRNRVTGGENLLSEFIEQVKKVIKGEKSDKQEKCNLWESGIICSKGGLIYKKEN</sequence>
<dbReference type="STRING" id="1403316.PRV_01975"/>
<dbReference type="PATRIC" id="fig|1403316.3.peg.363"/>
<protein>
    <submittedName>
        <fullName evidence="1">Uncharacterized protein</fullName>
    </submittedName>
</protein>
<evidence type="ECO:0000313" key="1">
    <source>
        <dbReference type="EMBL" id="AGX89133.1"/>
    </source>
</evidence>
<dbReference type="AlphaFoldDB" id="U5NFV8"/>
<accession>U5NFV8</accession>
<reference evidence="1 2" key="1">
    <citation type="journal article" date="2013" name="Genome Announc.">
        <title>Genome Sequence of Mycoplasma parvum (Formerly Eperythrozoon parvum), a Diminutive Hemoplasma of the Pig.</title>
        <authorList>
            <person name="do Nascimento N.C."/>
            <person name="Dos Santos A.P."/>
            <person name="Chu Y."/>
            <person name="Guimaraes A.M."/>
            <person name="Pagliaro A."/>
            <person name="Messick J.B."/>
        </authorList>
    </citation>
    <scope>NUCLEOTIDE SEQUENCE [LARGE SCALE GENOMIC DNA]</scope>
    <source>
        <strain evidence="1 2">Indiana</strain>
    </source>
</reference>
<keyword evidence="2" id="KW-1185">Reference proteome</keyword>